<proteinExistence type="predicted"/>
<evidence type="ECO:0000313" key="2">
    <source>
        <dbReference type="Proteomes" id="UP001162992"/>
    </source>
</evidence>
<keyword evidence="2" id="KW-1185">Reference proteome</keyword>
<protein>
    <submittedName>
        <fullName evidence="1">Uncharacterized protein</fullName>
    </submittedName>
</protein>
<comment type="caution">
    <text evidence="1">The sequence shown here is derived from an EMBL/GenBank/DDBJ whole genome shotgun (WGS) entry which is preliminary data.</text>
</comment>
<dbReference type="Proteomes" id="UP001162992">
    <property type="component" value="Chromosome 2"/>
</dbReference>
<dbReference type="EMBL" id="CM055093">
    <property type="protein sequence ID" value="KAJ7565530.1"/>
    <property type="molecule type" value="Genomic_DNA"/>
</dbReference>
<reference evidence="2" key="1">
    <citation type="journal article" date="2024" name="Proc. Natl. Acad. Sci. U.S.A.">
        <title>Extraordinary preservation of gene collinearity over three hundred million years revealed in homosporous lycophytes.</title>
        <authorList>
            <person name="Li C."/>
            <person name="Wickell D."/>
            <person name="Kuo L.Y."/>
            <person name="Chen X."/>
            <person name="Nie B."/>
            <person name="Liao X."/>
            <person name="Peng D."/>
            <person name="Ji J."/>
            <person name="Jenkins J."/>
            <person name="Williams M."/>
            <person name="Shu S."/>
            <person name="Plott C."/>
            <person name="Barry K."/>
            <person name="Rajasekar S."/>
            <person name="Grimwood J."/>
            <person name="Han X."/>
            <person name="Sun S."/>
            <person name="Hou Z."/>
            <person name="He W."/>
            <person name="Dai G."/>
            <person name="Sun C."/>
            <person name="Schmutz J."/>
            <person name="Leebens-Mack J.H."/>
            <person name="Li F.W."/>
            <person name="Wang L."/>
        </authorList>
    </citation>
    <scope>NUCLEOTIDE SEQUENCE [LARGE SCALE GENOMIC DNA]</scope>
    <source>
        <strain evidence="2">cv. PW_Plant_1</strain>
    </source>
</reference>
<evidence type="ECO:0000313" key="1">
    <source>
        <dbReference type="EMBL" id="KAJ7565530.1"/>
    </source>
</evidence>
<sequence>MRGREEIALSFDANPGLTAPQQRRAAGFVTPQPQFRTPMMPSSGGGQGGTSGLPFLSFDLGASSSAPPPRVGSYGGGNGGFASFEDEAPLLEELGINPRQIAQKTFAVLNPLRANADLHEDGDLSGPFVFCLLFGLCQLLAGKFHFGIILGWGSLASLFLYVVFNLLAGRNGSLDLYRCCSLVGYCVIPMIIFSALSIFIPQGGPLSFTLGLLTILWCTRSCTSLLVVLAPCADEHKFLVAYACVIIYSAFAMLVIF</sequence>
<accession>A0ACC2EGD3</accession>
<organism evidence="1 2">
    <name type="scientific">Diphasiastrum complanatum</name>
    <name type="common">Issler's clubmoss</name>
    <name type="synonym">Lycopodium complanatum</name>
    <dbReference type="NCBI Taxonomy" id="34168"/>
    <lineage>
        <taxon>Eukaryota</taxon>
        <taxon>Viridiplantae</taxon>
        <taxon>Streptophyta</taxon>
        <taxon>Embryophyta</taxon>
        <taxon>Tracheophyta</taxon>
        <taxon>Lycopodiopsida</taxon>
        <taxon>Lycopodiales</taxon>
        <taxon>Lycopodiaceae</taxon>
        <taxon>Lycopodioideae</taxon>
        <taxon>Diphasiastrum</taxon>
    </lineage>
</organism>
<gene>
    <name evidence="1" type="ORF">O6H91_02G064100</name>
</gene>
<name>A0ACC2EGD3_DIPCM</name>